<sequence>MLLTLSPQPLHPFLLYPLLFSMLGTLSLFLLFLLSLVNCLQPHQNLPVLYSLLALLAAAAVIVVGEPRLFCPNLFSFTNFTLANCHARSINKPTAISNGNPTVQSFRLLTAVASIVEQFLQTLSLQAVNVTFLLAGIILVIGVMASGQSQAPGTMSVQNIEEIFSLPSRDHSNKIIQVPIYKLKTSLNKAGLQEELVKFSHSSELWVLSKPGAQRPHKGLHGPKPGTKKAAKLTNASASISDDNDENLDILAWADALSLKCPSYYKPWPPRKVPELKPIAVNHNEQFIQELHSMWKTVNVIASYIIPDPNRSASVQSQALVIGITFHTDSHTTYDTSLLLAQQPLPPLPSMDINRSQLPVPPIPLPSSMDVDQIQSPVPTPPYPTPTPTMSMTTVQGLPSSSDELVMSNVNLSSPMFANAQVKKLLFSKKVEQLRKIWDDELLHEFDPNDCPLKVNGIPIALKYWDRLYSHKCHNKSDKRWKGYKSQWHEWKYVAEYLLARTTNEFWAEFTDSKTGQRMSYTAIRKEL</sequence>
<gene>
    <name evidence="2" type="ORF">Moror_9979</name>
</gene>
<name>V2WZP5_MONRO</name>
<dbReference type="AlphaFoldDB" id="V2WZP5"/>
<dbReference type="HOGENOM" id="CLU_562698_0_0_1"/>
<protein>
    <submittedName>
        <fullName evidence="2">Uncharacterized protein</fullName>
    </submittedName>
</protein>
<evidence type="ECO:0000313" key="2">
    <source>
        <dbReference type="EMBL" id="ESK85625.1"/>
    </source>
</evidence>
<comment type="caution">
    <text evidence="2">The sequence shown here is derived from an EMBL/GenBank/DDBJ whole genome shotgun (WGS) entry which is preliminary data.</text>
</comment>
<proteinExistence type="predicted"/>
<reference evidence="2 3" key="1">
    <citation type="journal article" date="2014" name="BMC Genomics">
        <title>Genome and secretome analysis of the hemibiotrophic fungal pathogen, Moniliophthora roreri, which causes frosty pod rot disease of cacao: mechanisms of the biotrophic and necrotrophic phases.</title>
        <authorList>
            <person name="Meinhardt L.W."/>
            <person name="Costa G.G.L."/>
            <person name="Thomazella D.P.T."/>
            <person name="Teixeira P.J.P.L."/>
            <person name="Carazzolle M.F."/>
            <person name="Schuster S.C."/>
            <person name="Carlson J.E."/>
            <person name="Guiltinan M.J."/>
            <person name="Mieczkowski P."/>
            <person name="Farmer A."/>
            <person name="Ramaraj T."/>
            <person name="Crozier J."/>
            <person name="Davis R.E."/>
            <person name="Shao J."/>
            <person name="Melnick R.L."/>
            <person name="Pereira G.A.G."/>
            <person name="Bailey B.A."/>
        </authorList>
    </citation>
    <scope>NUCLEOTIDE SEQUENCE [LARGE SCALE GENOMIC DNA]</scope>
    <source>
        <strain evidence="2 3">MCA 2997</strain>
    </source>
</reference>
<evidence type="ECO:0000313" key="3">
    <source>
        <dbReference type="Proteomes" id="UP000017559"/>
    </source>
</evidence>
<dbReference type="KEGG" id="mrr:Moror_9979"/>
<keyword evidence="3" id="KW-1185">Reference proteome</keyword>
<keyword evidence="1" id="KW-1133">Transmembrane helix</keyword>
<feature type="transmembrane region" description="Helical" evidence="1">
    <location>
        <begin position="13"/>
        <end position="34"/>
    </location>
</feature>
<keyword evidence="1" id="KW-0472">Membrane</keyword>
<dbReference type="Proteomes" id="UP000017559">
    <property type="component" value="Unassembled WGS sequence"/>
</dbReference>
<evidence type="ECO:0000256" key="1">
    <source>
        <dbReference type="SAM" id="Phobius"/>
    </source>
</evidence>
<dbReference type="OrthoDB" id="3049189at2759"/>
<organism evidence="2 3">
    <name type="scientific">Moniliophthora roreri (strain MCA 2997)</name>
    <name type="common">Cocoa frosty pod rot fungus</name>
    <name type="synonym">Crinipellis roreri</name>
    <dbReference type="NCBI Taxonomy" id="1381753"/>
    <lineage>
        <taxon>Eukaryota</taxon>
        <taxon>Fungi</taxon>
        <taxon>Dikarya</taxon>
        <taxon>Basidiomycota</taxon>
        <taxon>Agaricomycotina</taxon>
        <taxon>Agaricomycetes</taxon>
        <taxon>Agaricomycetidae</taxon>
        <taxon>Agaricales</taxon>
        <taxon>Marasmiineae</taxon>
        <taxon>Marasmiaceae</taxon>
        <taxon>Moniliophthora</taxon>
    </lineage>
</organism>
<dbReference type="EMBL" id="AWSO01001044">
    <property type="protein sequence ID" value="ESK85625.1"/>
    <property type="molecule type" value="Genomic_DNA"/>
</dbReference>
<keyword evidence="1" id="KW-0812">Transmembrane</keyword>
<accession>V2WZP5</accession>
<feature type="transmembrane region" description="Helical" evidence="1">
    <location>
        <begin position="46"/>
        <end position="65"/>
    </location>
</feature>